<dbReference type="InterPro" id="IPR045651">
    <property type="entry name" value="DUF6398"/>
</dbReference>
<dbReference type="AlphaFoldDB" id="A0A838XI49"/>
<reference evidence="3 4" key="1">
    <citation type="submission" date="2020-07" db="EMBL/GenBank/DDBJ databases">
        <title>Draft genome and description of Aeromicrobium phoceense strain Marseille-Q0843 isolated from healthy skin swab.</title>
        <authorList>
            <person name="Boxberger M."/>
            <person name="La Scola B."/>
        </authorList>
    </citation>
    <scope>NUCLEOTIDE SEQUENCE [LARGE SCALE GENOMIC DNA]</scope>
    <source>
        <strain evidence="3 4">Marseille-Q0843</strain>
    </source>
</reference>
<feature type="domain" description="DUF6398" evidence="2">
    <location>
        <begin position="195"/>
        <end position="274"/>
    </location>
</feature>
<dbReference type="Proteomes" id="UP000550354">
    <property type="component" value="Unassembled WGS sequence"/>
</dbReference>
<sequence>MTDRHLRALPDLPTPPAPDPSYARMAAHEFLRKPRIRDYPYGPCFDLLEDTIGHHVRRGGDPWRWMPSDADHVLGRSLEEPPMNAPDQLRLLPDLLGDFIEFAHRDDVPVEQTRETLGTIDRLRPEFLRLIGADGWQTPAMRWAYAEPTHPLQDLADLVGDLTALEHLDTTPLPDEPFGWTEVPGTLVPVFEDLVPLLDSCADQWLTVEHRTAMRRLAATVARRDPRPLRRGPLLRRAAAIAWIVLRANDDLGPGRQRLMTAKDLSARFGLRSEVSSPARSMLRAAGGSQCWSAEFGDRVRVGDARLLTARRRERIVTERDRRAPTFIGEDAPASFLDPFKKTH</sequence>
<evidence type="ECO:0000313" key="4">
    <source>
        <dbReference type="Proteomes" id="UP000550354"/>
    </source>
</evidence>
<comment type="caution">
    <text evidence="3">The sequence shown here is derived from an EMBL/GenBank/DDBJ whole genome shotgun (WGS) entry which is preliminary data.</text>
</comment>
<proteinExistence type="predicted"/>
<feature type="region of interest" description="Disordered" evidence="1">
    <location>
        <begin position="1"/>
        <end position="21"/>
    </location>
</feature>
<evidence type="ECO:0000259" key="2">
    <source>
        <dbReference type="Pfam" id="PF19935"/>
    </source>
</evidence>
<evidence type="ECO:0000313" key="3">
    <source>
        <dbReference type="EMBL" id="MBA4608306.1"/>
    </source>
</evidence>
<dbReference type="EMBL" id="JACEOG010000001">
    <property type="protein sequence ID" value="MBA4608306.1"/>
    <property type="molecule type" value="Genomic_DNA"/>
</dbReference>
<organism evidence="3 4">
    <name type="scientific">Aeromicrobium phoceense</name>
    <dbReference type="NCBI Taxonomy" id="2754045"/>
    <lineage>
        <taxon>Bacteria</taxon>
        <taxon>Bacillati</taxon>
        <taxon>Actinomycetota</taxon>
        <taxon>Actinomycetes</taxon>
        <taxon>Propionibacteriales</taxon>
        <taxon>Nocardioidaceae</taxon>
        <taxon>Aeromicrobium</taxon>
    </lineage>
</organism>
<dbReference type="RefSeq" id="WP_181755074.1">
    <property type="nucleotide sequence ID" value="NZ_JACEOG010000001.1"/>
</dbReference>
<dbReference type="Pfam" id="PF19935">
    <property type="entry name" value="DUF6398"/>
    <property type="match status" value="1"/>
</dbReference>
<gene>
    <name evidence="3" type="ORF">H1W00_07430</name>
</gene>
<evidence type="ECO:0000256" key="1">
    <source>
        <dbReference type="SAM" id="MobiDB-lite"/>
    </source>
</evidence>
<keyword evidence="4" id="KW-1185">Reference proteome</keyword>
<name>A0A838XI49_9ACTN</name>
<accession>A0A838XI49</accession>
<protein>
    <recommendedName>
        <fullName evidence="2">DUF6398 domain-containing protein</fullName>
    </recommendedName>
</protein>